<dbReference type="Pfam" id="PF01315">
    <property type="entry name" value="Ald_Xan_dh_C"/>
    <property type="match status" value="1"/>
</dbReference>
<dbReference type="InterPro" id="IPR000674">
    <property type="entry name" value="Ald_Oxase/Xan_DH_a/b"/>
</dbReference>
<dbReference type="InterPro" id="IPR016208">
    <property type="entry name" value="Ald_Oxase/xanthine_DH-like"/>
</dbReference>
<dbReference type="Pfam" id="PF02738">
    <property type="entry name" value="MoCoBD_1"/>
    <property type="match status" value="1"/>
</dbReference>
<keyword evidence="2" id="KW-0560">Oxidoreductase</keyword>
<feature type="region of interest" description="Disordered" evidence="3">
    <location>
        <begin position="367"/>
        <end position="388"/>
    </location>
</feature>
<dbReference type="PANTHER" id="PTHR11908">
    <property type="entry name" value="XANTHINE DEHYDROGENASE"/>
    <property type="match status" value="1"/>
</dbReference>
<dbReference type="RefSeq" id="WP_377168919.1">
    <property type="nucleotide sequence ID" value="NZ_JBHTJC010000001.1"/>
</dbReference>
<dbReference type="InterPro" id="IPR037165">
    <property type="entry name" value="AldOxase/xan_DH_Mopterin-bd_sf"/>
</dbReference>
<evidence type="ECO:0000256" key="1">
    <source>
        <dbReference type="ARBA" id="ARBA00022505"/>
    </source>
</evidence>
<name>A0ABW7I3Q3_9RHOB</name>
<evidence type="ECO:0000256" key="2">
    <source>
        <dbReference type="ARBA" id="ARBA00023002"/>
    </source>
</evidence>
<dbReference type="Pfam" id="PF20256">
    <property type="entry name" value="MoCoBD_2"/>
    <property type="match status" value="2"/>
</dbReference>
<feature type="domain" description="Aldehyde oxidase/xanthine dehydrogenase a/b hammerhead" evidence="4">
    <location>
        <begin position="15"/>
        <end position="128"/>
    </location>
</feature>
<dbReference type="SUPFAM" id="SSF56003">
    <property type="entry name" value="Molybdenum cofactor-binding domain"/>
    <property type="match status" value="1"/>
</dbReference>
<proteinExistence type="predicted"/>
<evidence type="ECO:0000313" key="6">
    <source>
        <dbReference type="Proteomes" id="UP001607157"/>
    </source>
</evidence>
<dbReference type="SUPFAM" id="SSF54665">
    <property type="entry name" value="CO dehydrogenase molybdoprotein N-domain-like"/>
    <property type="match status" value="1"/>
</dbReference>
<sequence length="698" mass="72757">MTDRFRDPAPGALLRGAGLYCDDIALPGALRVTFLRSDEPAGRIAALDCTEAEALPGVAAIHTGADVAHIGALPVNEVMPLEADCAFPILAQGAVQAVGQPVAAILAETRAQGFDAAEAILLDIDAEAPPPPEAVASRDWHAGAPAAEMARAACRVSARIAHPRTAPLSLETRQIAVRPAAGGRLTIWHSTQTPHRTRSHLARMLGLDPARLRVIAPDVGGAFGMKASLYPEEVYCVWAAHRLGRPVRWSATRSEDFLSATHGRGIEMTGTLALDAEGRFTALEADIAAPLGHWLPNSALIPGWNAARILPGGYDIDALRVSARLSRENRAATGIYRGAGRPEAAALMERLVDKAARASGRDPFDLRIRNLPAPGDLPKSTATGQTLDSGDYAGALRRLREVSDYDARREAQQRRRAEGALVGLGVAFFLEPSGEGWESARVTLGAEGRAHVASGSSAQGQARARSYAAIAGEALGLAPDQVDVSFGDTLTDPEGIGAVASRSTAIGGSAVFEACRAVHAAQEAGETLPITRETRYETSGQAWGYGAYLVQLSVDPETGAPSVEAAFCVDDAGRVINAASVAGQIIGGFAQGLGAALMEAVRFDASGQLLTASLMDYAAPRAGDMPPVTLAEMQTPSPMNALGAKGVGEAGTIGAPAAILNAAIDALAPLGVEELQMPLTSLTLWQAMTRARQEREAT</sequence>
<dbReference type="SMART" id="SM01008">
    <property type="entry name" value="Ald_Xan_dh_C"/>
    <property type="match status" value="1"/>
</dbReference>
<accession>A0ABW7I3Q3</accession>
<protein>
    <submittedName>
        <fullName evidence="5">Xanthine dehydrogenase family protein molybdopterin-binding subunit</fullName>
    </submittedName>
</protein>
<dbReference type="InterPro" id="IPR046867">
    <property type="entry name" value="AldOxase/xan_DH_MoCoBD2"/>
</dbReference>
<keyword evidence="6" id="KW-1185">Reference proteome</keyword>
<keyword evidence="1" id="KW-0500">Molybdenum</keyword>
<dbReference type="InterPro" id="IPR036856">
    <property type="entry name" value="Ald_Oxase/Xan_DH_a/b_sf"/>
</dbReference>
<evidence type="ECO:0000259" key="4">
    <source>
        <dbReference type="SMART" id="SM01008"/>
    </source>
</evidence>
<evidence type="ECO:0000313" key="5">
    <source>
        <dbReference type="EMBL" id="MFH0252804.1"/>
    </source>
</evidence>
<dbReference type="EMBL" id="JBIHMM010000001">
    <property type="protein sequence ID" value="MFH0252804.1"/>
    <property type="molecule type" value="Genomic_DNA"/>
</dbReference>
<dbReference type="InterPro" id="IPR008274">
    <property type="entry name" value="AldOxase/xan_DH_MoCoBD1"/>
</dbReference>
<dbReference type="PANTHER" id="PTHR11908:SF132">
    <property type="entry name" value="ALDEHYDE OXIDASE 1-RELATED"/>
    <property type="match status" value="1"/>
</dbReference>
<comment type="caution">
    <text evidence="5">The sequence shown here is derived from an EMBL/GenBank/DDBJ whole genome shotgun (WGS) entry which is preliminary data.</text>
</comment>
<dbReference type="Gene3D" id="3.90.1170.50">
    <property type="entry name" value="Aldehyde oxidase/xanthine dehydrogenase, a/b hammerhead"/>
    <property type="match status" value="1"/>
</dbReference>
<evidence type="ECO:0000256" key="3">
    <source>
        <dbReference type="SAM" id="MobiDB-lite"/>
    </source>
</evidence>
<organism evidence="5 6">
    <name type="scientific">Roseovarius aquimarinus</name>
    <dbReference type="NCBI Taxonomy" id="1229156"/>
    <lineage>
        <taxon>Bacteria</taxon>
        <taxon>Pseudomonadati</taxon>
        <taxon>Pseudomonadota</taxon>
        <taxon>Alphaproteobacteria</taxon>
        <taxon>Rhodobacterales</taxon>
        <taxon>Roseobacteraceae</taxon>
        <taxon>Roseovarius</taxon>
    </lineage>
</organism>
<gene>
    <name evidence="5" type="ORF">ACGRVM_02800</name>
</gene>
<reference evidence="5 6" key="1">
    <citation type="submission" date="2024-10" db="EMBL/GenBank/DDBJ databases">
        <authorList>
            <person name="Yang X.-N."/>
        </authorList>
    </citation>
    <scope>NUCLEOTIDE SEQUENCE [LARGE SCALE GENOMIC DNA]</scope>
    <source>
        <strain evidence="5 6">CAU 1059</strain>
    </source>
</reference>
<dbReference type="Proteomes" id="UP001607157">
    <property type="component" value="Unassembled WGS sequence"/>
</dbReference>
<dbReference type="Gene3D" id="3.30.365.10">
    <property type="entry name" value="Aldehyde oxidase/xanthine dehydrogenase, molybdopterin binding domain"/>
    <property type="match status" value="4"/>
</dbReference>